<evidence type="ECO:0000256" key="8">
    <source>
        <dbReference type="ARBA" id="ARBA00029586"/>
    </source>
</evidence>
<dbReference type="GO" id="GO:0016705">
    <property type="term" value="F:oxidoreductase activity, acting on paired donors, with incorporation or reduction of molecular oxygen"/>
    <property type="evidence" value="ECO:0007669"/>
    <property type="project" value="UniProtKB-ARBA"/>
</dbReference>
<dbReference type="Pfam" id="PF00355">
    <property type="entry name" value="Rieske"/>
    <property type="match status" value="1"/>
</dbReference>
<dbReference type="InterPro" id="IPR014349">
    <property type="entry name" value="Rieske_Fe-S_prot"/>
</dbReference>
<dbReference type="GO" id="GO:0051537">
    <property type="term" value="F:2 iron, 2 sulfur cluster binding"/>
    <property type="evidence" value="ECO:0007669"/>
    <property type="project" value="UniProtKB-KW"/>
</dbReference>
<keyword evidence="6" id="KW-0411">Iron-sulfur</keyword>
<dbReference type="InterPro" id="IPR036922">
    <property type="entry name" value="Rieske_2Fe-2S_sf"/>
</dbReference>
<evidence type="ECO:0000256" key="3">
    <source>
        <dbReference type="ARBA" id="ARBA00022714"/>
    </source>
</evidence>
<proteinExistence type="predicted"/>
<dbReference type="InterPro" id="IPR005805">
    <property type="entry name" value="Rieske_Fe-S_prot_C"/>
</dbReference>
<dbReference type="PROSITE" id="PS51296">
    <property type="entry name" value="RIESKE"/>
    <property type="match status" value="1"/>
</dbReference>
<dbReference type="InterPro" id="IPR006311">
    <property type="entry name" value="TAT_signal"/>
</dbReference>
<dbReference type="AlphaFoldDB" id="A0A1G9E418"/>
<name>A0A1G9E418_9MICO</name>
<dbReference type="PROSITE" id="PS51318">
    <property type="entry name" value="TAT"/>
    <property type="match status" value="1"/>
</dbReference>
<dbReference type="GO" id="GO:0004497">
    <property type="term" value="F:monooxygenase activity"/>
    <property type="evidence" value="ECO:0007669"/>
    <property type="project" value="UniProtKB-ARBA"/>
</dbReference>
<dbReference type="CDD" id="cd03467">
    <property type="entry name" value="Rieske"/>
    <property type="match status" value="1"/>
</dbReference>
<evidence type="ECO:0000256" key="1">
    <source>
        <dbReference type="ARBA" id="ARBA00002494"/>
    </source>
</evidence>
<dbReference type="EMBL" id="FNFU01000011">
    <property type="protein sequence ID" value="SDK70870.1"/>
    <property type="molecule type" value="Genomic_DNA"/>
</dbReference>
<protein>
    <recommendedName>
        <fullName evidence="2">Cytochrome bc1 complex Rieske iron-sulfur subunit</fullName>
    </recommendedName>
    <alternativeName>
        <fullName evidence="8">Cytochrome bc1 reductase complex subunit QcrA</fullName>
    </alternativeName>
</protein>
<dbReference type="GO" id="GO:0016020">
    <property type="term" value="C:membrane"/>
    <property type="evidence" value="ECO:0007669"/>
    <property type="project" value="InterPro"/>
</dbReference>
<comment type="function">
    <text evidence="1">Iron-sulfur subunit of the cytochrome bc1 complex, an essential component of the respiratory electron transport chain required for ATP synthesis. The bc1 complex catalyzes the oxidation of menaquinol and the reduction of cytochrome c in the respiratory chain. The bc1 complex operates through a Q-cycle mechanism that couples electron transfer to generation of the proton gradient that drives ATP synthesis.</text>
</comment>
<organism evidence="10 11">
    <name type="scientific">Cryobacterium psychrotolerans</name>
    <dbReference type="NCBI Taxonomy" id="386301"/>
    <lineage>
        <taxon>Bacteria</taxon>
        <taxon>Bacillati</taxon>
        <taxon>Actinomycetota</taxon>
        <taxon>Actinomycetes</taxon>
        <taxon>Micrococcales</taxon>
        <taxon>Microbacteriaceae</taxon>
        <taxon>Cryobacterium</taxon>
    </lineage>
</organism>
<keyword evidence="5" id="KW-0408">Iron</keyword>
<dbReference type="InterPro" id="IPR017941">
    <property type="entry name" value="Rieske_2Fe-2S"/>
</dbReference>
<evidence type="ECO:0000313" key="10">
    <source>
        <dbReference type="EMBL" id="SDK70870.1"/>
    </source>
</evidence>
<dbReference type="RefSeq" id="WP_092323846.1">
    <property type="nucleotide sequence ID" value="NZ_FNFU01000011.1"/>
</dbReference>
<sequence>MPHAPDVSRRTVILIGGAGTAAVALAGCAQPGSPDTSSKGTGTPVEIAKLADIPVGGSIAVTLDKKPILLTQPTAGEVVAFSAVCTHQGCIVAPKADEFDCPCHGSRFDATTGEVLGGPAPRPLDKVTVTIDGDSVLAG</sequence>
<evidence type="ECO:0000256" key="7">
    <source>
        <dbReference type="ARBA" id="ARBA00023157"/>
    </source>
</evidence>
<keyword evidence="11" id="KW-1185">Reference proteome</keyword>
<accession>A0A1G9E418</accession>
<dbReference type="SUPFAM" id="SSF50022">
    <property type="entry name" value="ISP domain"/>
    <property type="match status" value="1"/>
</dbReference>
<reference evidence="10 11" key="1">
    <citation type="submission" date="2016-10" db="EMBL/GenBank/DDBJ databases">
        <authorList>
            <person name="de Groot N.N."/>
        </authorList>
    </citation>
    <scope>NUCLEOTIDE SEQUENCE [LARGE SCALE GENOMIC DNA]</scope>
    <source>
        <strain evidence="10 11">CGMCC 1.5382</strain>
    </source>
</reference>
<evidence type="ECO:0000256" key="4">
    <source>
        <dbReference type="ARBA" id="ARBA00022723"/>
    </source>
</evidence>
<dbReference type="PRINTS" id="PR00162">
    <property type="entry name" value="RIESKE"/>
</dbReference>
<dbReference type="GO" id="GO:0046872">
    <property type="term" value="F:metal ion binding"/>
    <property type="evidence" value="ECO:0007669"/>
    <property type="project" value="UniProtKB-KW"/>
</dbReference>
<evidence type="ECO:0000313" key="11">
    <source>
        <dbReference type="Proteomes" id="UP000198701"/>
    </source>
</evidence>
<gene>
    <name evidence="10" type="ORF">SAMN05216282_11120</name>
</gene>
<comment type="cofactor">
    <cofactor evidence="9">
        <name>[2Fe-2S] cluster</name>
        <dbReference type="ChEBI" id="CHEBI:190135"/>
    </cofactor>
</comment>
<keyword evidence="3" id="KW-0001">2Fe-2S</keyword>
<dbReference type="STRING" id="386301.SAMN05216282_11120"/>
<evidence type="ECO:0000256" key="2">
    <source>
        <dbReference type="ARBA" id="ARBA00015816"/>
    </source>
</evidence>
<dbReference type="PANTHER" id="PTHR10134">
    <property type="entry name" value="CYTOCHROME B-C1 COMPLEX SUBUNIT RIESKE, MITOCHONDRIAL"/>
    <property type="match status" value="1"/>
</dbReference>
<dbReference type="OrthoDB" id="25106at2"/>
<evidence type="ECO:0000256" key="6">
    <source>
        <dbReference type="ARBA" id="ARBA00023014"/>
    </source>
</evidence>
<keyword evidence="4" id="KW-0479">Metal-binding</keyword>
<dbReference type="Gene3D" id="2.102.10.10">
    <property type="entry name" value="Rieske [2Fe-2S] iron-sulphur domain"/>
    <property type="match status" value="1"/>
</dbReference>
<evidence type="ECO:0000256" key="5">
    <source>
        <dbReference type="ARBA" id="ARBA00023004"/>
    </source>
</evidence>
<evidence type="ECO:0000256" key="9">
    <source>
        <dbReference type="ARBA" id="ARBA00034078"/>
    </source>
</evidence>
<dbReference type="Proteomes" id="UP000198701">
    <property type="component" value="Unassembled WGS sequence"/>
</dbReference>
<keyword evidence="7" id="KW-1015">Disulfide bond</keyword>